<protein>
    <recommendedName>
        <fullName evidence="5">Tat pathway signal sequence</fullName>
    </recommendedName>
</protein>
<reference evidence="3 4" key="1">
    <citation type="submission" date="2018-12" db="EMBL/GenBank/DDBJ databases">
        <title>Genome sequence and assembly of Colletotrichum trifolii.</title>
        <authorList>
            <person name="Gan P."/>
            <person name="Shirasu K."/>
        </authorList>
    </citation>
    <scope>NUCLEOTIDE SEQUENCE [LARGE SCALE GENOMIC DNA]</scope>
    <source>
        <strain evidence="3 4">543-2</strain>
    </source>
</reference>
<evidence type="ECO:0000313" key="3">
    <source>
        <dbReference type="EMBL" id="TDZ66130.1"/>
    </source>
</evidence>
<evidence type="ECO:0000256" key="1">
    <source>
        <dbReference type="SAM" id="MobiDB-lite"/>
    </source>
</evidence>
<accession>A0A4R8RNJ5</accession>
<keyword evidence="2" id="KW-1133">Transmembrane helix</keyword>
<feature type="transmembrane region" description="Helical" evidence="2">
    <location>
        <begin position="156"/>
        <end position="177"/>
    </location>
</feature>
<dbReference type="AlphaFoldDB" id="A0A4R8RNJ5"/>
<keyword evidence="2" id="KW-0472">Membrane</keyword>
<dbReference type="Proteomes" id="UP000295703">
    <property type="component" value="Unassembled WGS sequence"/>
</dbReference>
<dbReference type="EMBL" id="RYZW01000019">
    <property type="protein sequence ID" value="TDZ66130.1"/>
    <property type="molecule type" value="Genomic_DNA"/>
</dbReference>
<feature type="compositionally biased region" description="Low complexity" evidence="1">
    <location>
        <begin position="23"/>
        <end position="32"/>
    </location>
</feature>
<name>A0A4R8RNJ5_COLTR</name>
<comment type="caution">
    <text evidence="3">The sequence shown here is derived from an EMBL/GenBank/DDBJ whole genome shotgun (WGS) entry which is preliminary data.</text>
</comment>
<evidence type="ECO:0000313" key="4">
    <source>
        <dbReference type="Proteomes" id="UP000295703"/>
    </source>
</evidence>
<gene>
    <name evidence="3" type="ORF">CTRI78_v003177</name>
</gene>
<sequence>MPKSPLPSTRMIGHMPVIDEDALLTSPTHPTSSPLPPPPPSHHYSRPKSHYYYKAGRPPHHLSRLSYPPPTYRRSSSRDSSRSSSRSSSCSSSGSTTPSTRSLLSYNSSNSSSGASTPRSTYKRGSGQLLPITTPVEPSVEDEKKINDDKGRRRRWYIIVGIVFTCLIVGLSVGLTMDRKQTTLPTSDTPIPPANIFPSGSFAFTTALVSAATNCTSTPATWRCYPYQTYSQNSSAAQNGNATRATYFWTISPRTSYSYQISAAANPYSPQFTNVSMDLLDGNSANERFVFNYTLAKTVAVDSENGGDAGGANKCTYAGTVFRATLWTRKTSDGRLDVAAQDGNDTVVSNGSRWADWPGEVEVAEIKRGGAECVDEDGKVVPVKAGEGTCECLYANFGL</sequence>
<evidence type="ECO:0008006" key="5">
    <source>
        <dbReference type="Google" id="ProtNLM"/>
    </source>
</evidence>
<feature type="compositionally biased region" description="Low complexity" evidence="1">
    <location>
        <begin position="82"/>
        <end position="120"/>
    </location>
</feature>
<feature type="compositionally biased region" description="Basic residues" evidence="1">
    <location>
        <begin position="43"/>
        <end position="63"/>
    </location>
</feature>
<keyword evidence="2" id="KW-0812">Transmembrane</keyword>
<feature type="region of interest" description="Disordered" evidence="1">
    <location>
        <begin position="1"/>
        <end position="146"/>
    </location>
</feature>
<organism evidence="3 4">
    <name type="scientific">Colletotrichum trifolii</name>
    <dbReference type="NCBI Taxonomy" id="5466"/>
    <lineage>
        <taxon>Eukaryota</taxon>
        <taxon>Fungi</taxon>
        <taxon>Dikarya</taxon>
        <taxon>Ascomycota</taxon>
        <taxon>Pezizomycotina</taxon>
        <taxon>Sordariomycetes</taxon>
        <taxon>Hypocreomycetidae</taxon>
        <taxon>Glomerellales</taxon>
        <taxon>Glomerellaceae</taxon>
        <taxon>Colletotrichum</taxon>
        <taxon>Colletotrichum orbiculare species complex</taxon>
    </lineage>
</organism>
<dbReference type="STRING" id="5466.A0A4R8RNJ5"/>
<keyword evidence="4" id="KW-1185">Reference proteome</keyword>
<proteinExistence type="predicted"/>
<evidence type="ECO:0000256" key="2">
    <source>
        <dbReference type="SAM" id="Phobius"/>
    </source>
</evidence>